<feature type="compositionally biased region" description="Polar residues" evidence="6">
    <location>
        <begin position="288"/>
        <end position="297"/>
    </location>
</feature>
<evidence type="ECO:0000259" key="7">
    <source>
        <dbReference type="PROSITE" id="PS50217"/>
    </source>
</evidence>
<proteinExistence type="predicted"/>
<keyword evidence="9" id="KW-1185">Reference proteome</keyword>
<evidence type="ECO:0000313" key="8">
    <source>
        <dbReference type="EMBL" id="GAD95516.1"/>
    </source>
</evidence>
<dbReference type="AlphaFoldDB" id="V5G0J1"/>
<dbReference type="PANTHER" id="PTHR13044">
    <property type="entry name" value="ACTIVATING TRANSCRIPTION FACTOR ATF 4/5"/>
    <property type="match status" value="1"/>
</dbReference>
<comment type="caution">
    <text evidence="8">The sequence shown here is derived from an EMBL/GenBank/DDBJ whole genome shotgun (WGS) entry which is preliminary data.</text>
</comment>
<dbReference type="FunFam" id="1.20.5.170:FF:000075">
    <property type="entry name" value="BZIP transcription factor (MetR)"/>
    <property type="match status" value="1"/>
</dbReference>
<evidence type="ECO:0000256" key="4">
    <source>
        <dbReference type="ARBA" id="ARBA00023163"/>
    </source>
</evidence>
<name>V5G0J1_BYSSN</name>
<evidence type="ECO:0000256" key="5">
    <source>
        <dbReference type="ARBA" id="ARBA00023242"/>
    </source>
</evidence>
<dbReference type="EMBL" id="BAUL01000133">
    <property type="protein sequence ID" value="GAD95516.1"/>
    <property type="molecule type" value="Genomic_DNA"/>
</dbReference>
<feature type="region of interest" description="Disordered" evidence="6">
    <location>
        <begin position="125"/>
        <end position="221"/>
    </location>
</feature>
<keyword evidence="2" id="KW-0805">Transcription regulation</keyword>
<evidence type="ECO:0000256" key="1">
    <source>
        <dbReference type="ARBA" id="ARBA00004123"/>
    </source>
</evidence>
<dbReference type="Gene3D" id="1.20.5.170">
    <property type="match status" value="1"/>
</dbReference>
<dbReference type="InterPro" id="IPR004827">
    <property type="entry name" value="bZIP"/>
</dbReference>
<feature type="compositionally biased region" description="Basic and acidic residues" evidence="6">
    <location>
        <begin position="212"/>
        <end position="221"/>
    </location>
</feature>
<dbReference type="Pfam" id="PF07716">
    <property type="entry name" value="bZIP_2"/>
    <property type="match status" value="1"/>
</dbReference>
<dbReference type="GO" id="GO:0005634">
    <property type="term" value="C:nucleus"/>
    <property type="evidence" value="ECO:0007669"/>
    <property type="project" value="UniProtKB-SubCell"/>
</dbReference>
<evidence type="ECO:0000313" key="9">
    <source>
        <dbReference type="Proteomes" id="UP000018001"/>
    </source>
</evidence>
<dbReference type="CDD" id="cd14705">
    <property type="entry name" value="bZIP_Zip1"/>
    <property type="match status" value="1"/>
</dbReference>
<dbReference type="PANTHER" id="PTHR13044:SF14">
    <property type="entry name" value="CRYPTOCEPHAL, ISOFORM A"/>
    <property type="match status" value="1"/>
</dbReference>
<reference evidence="9" key="1">
    <citation type="journal article" date="2014" name="Genome Announc.">
        <title>Draft genome sequence of the formaldehyde-resistant fungus Byssochlamys spectabilis No. 5 (anamorph Paecilomyces variotii No. 5) (NBRC109023).</title>
        <authorList>
            <person name="Oka T."/>
            <person name="Ekino K."/>
            <person name="Fukuda K."/>
            <person name="Nomura Y."/>
        </authorList>
    </citation>
    <scope>NUCLEOTIDE SEQUENCE [LARGE SCALE GENOMIC DNA]</scope>
    <source>
        <strain evidence="9">No. 5 / NBRC 109023</strain>
    </source>
</reference>
<comment type="subcellular location">
    <subcellularLocation>
        <location evidence="1">Nucleus</location>
    </subcellularLocation>
</comment>
<dbReference type="GO" id="GO:0000977">
    <property type="term" value="F:RNA polymerase II transcription regulatory region sequence-specific DNA binding"/>
    <property type="evidence" value="ECO:0007669"/>
    <property type="project" value="TreeGrafter"/>
</dbReference>
<evidence type="ECO:0000256" key="2">
    <source>
        <dbReference type="ARBA" id="ARBA00023015"/>
    </source>
</evidence>
<dbReference type="GO" id="GO:0001228">
    <property type="term" value="F:DNA-binding transcription activator activity, RNA polymerase II-specific"/>
    <property type="evidence" value="ECO:0007669"/>
    <property type="project" value="TreeGrafter"/>
</dbReference>
<organism evidence="8 9">
    <name type="scientific">Byssochlamys spectabilis (strain No. 5 / NBRC 109023)</name>
    <name type="common">Paecilomyces variotii</name>
    <dbReference type="NCBI Taxonomy" id="1356009"/>
    <lineage>
        <taxon>Eukaryota</taxon>
        <taxon>Fungi</taxon>
        <taxon>Dikarya</taxon>
        <taxon>Ascomycota</taxon>
        <taxon>Pezizomycotina</taxon>
        <taxon>Eurotiomycetes</taxon>
        <taxon>Eurotiomycetidae</taxon>
        <taxon>Eurotiales</taxon>
        <taxon>Thermoascaceae</taxon>
        <taxon>Paecilomyces</taxon>
    </lineage>
</organism>
<dbReference type="eggNOG" id="ENOG502S7ZI">
    <property type="taxonomic scope" value="Eukaryota"/>
</dbReference>
<feature type="compositionally biased region" description="Low complexity" evidence="6">
    <location>
        <begin position="129"/>
        <end position="166"/>
    </location>
</feature>
<feature type="domain" description="BZIP" evidence="7">
    <location>
        <begin position="192"/>
        <end position="251"/>
    </location>
</feature>
<dbReference type="InterPro" id="IPR046347">
    <property type="entry name" value="bZIP_sf"/>
</dbReference>
<sequence length="297" mass="32828">MSGYNGRRAPNFSQFLEDLNTIPSPFEQAVQQQQQQQQQEPFNLDAELAMFTNAEFLDFDNLDMNMPMYDPEEGHGQGDKTGASKEHNVKYMDLLNADFNLPDFSQTDLNAPDSQMMQMQAPPFHAVPSHSKATTTTTSSTDHATPISAPTPQTPAASTPAPSRAAGTKRKQSTQNDGARNLEEASRLAAEEDKRRRNTAASARFRVKKKQREQTLERTVKEATEKNAALEARVQELERENKWLKDLITEKNGGTAAEAEEHGSELALMFKKFLASQKPGSEKVGTAQPVNDVSASA</sequence>
<dbReference type="HOGENOM" id="CLU_056562_0_0_1"/>
<keyword evidence="5" id="KW-0539">Nucleus</keyword>
<keyword evidence="4" id="KW-0804">Transcription</keyword>
<feature type="compositionally biased region" description="Basic and acidic residues" evidence="6">
    <location>
        <begin position="180"/>
        <end position="195"/>
    </location>
</feature>
<dbReference type="SUPFAM" id="SSF57959">
    <property type="entry name" value="Leucine zipper domain"/>
    <property type="match status" value="1"/>
</dbReference>
<dbReference type="SMART" id="SM00338">
    <property type="entry name" value="BRLZ"/>
    <property type="match status" value="1"/>
</dbReference>
<dbReference type="PROSITE" id="PS50217">
    <property type="entry name" value="BZIP"/>
    <property type="match status" value="1"/>
</dbReference>
<keyword evidence="3" id="KW-0238">DNA-binding</keyword>
<gene>
    <name evidence="8" type="ORF">PVAR5_4159</name>
</gene>
<dbReference type="InParanoid" id="V5G0J1"/>
<accession>V5G0J1</accession>
<evidence type="ECO:0000256" key="6">
    <source>
        <dbReference type="SAM" id="MobiDB-lite"/>
    </source>
</evidence>
<feature type="region of interest" description="Disordered" evidence="6">
    <location>
        <begin position="277"/>
        <end position="297"/>
    </location>
</feature>
<evidence type="ECO:0000256" key="3">
    <source>
        <dbReference type="ARBA" id="ARBA00023125"/>
    </source>
</evidence>
<dbReference type="PROSITE" id="PS00036">
    <property type="entry name" value="BZIP_BASIC"/>
    <property type="match status" value="1"/>
</dbReference>
<protein>
    <submittedName>
        <fullName evidence="8">BZIP transcription factor (MetR), putative</fullName>
    </submittedName>
</protein>
<dbReference type="Proteomes" id="UP000018001">
    <property type="component" value="Unassembled WGS sequence"/>
</dbReference>
<dbReference type="OrthoDB" id="1939598at2759"/>